<comment type="caution">
    <text evidence="3">The sequence shown here is derived from an EMBL/GenBank/DDBJ whole genome shotgun (WGS) entry which is preliminary data.</text>
</comment>
<dbReference type="Proteomes" id="UP001259347">
    <property type="component" value="Unassembled WGS sequence"/>
</dbReference>
<dbReference type="EC" id="5.3.3.18" evidence="3"/>
<dbReference type="RefSeq" id="WP_310018590.1">
    <property type="nucleotide sequence ID" value="NZ_JAVDUM010000004.1"/>
</dbReference>
<dbReference type="InterPro" id="IPR029045">
    <property type="entry name" value="ClpP/crotonase-like_dom_sf"/>
</dbReference>
<comment type="similarity">
    <text evidence="1 2">Belongs to the enoyl-CoA hydratase/isomerase family.</text>
</comment>
<organism evidence="3 4">
    <name type="scientific">Microbacterium resistens</name>
    <dbReference type="NCBI Taxonomy" id="156977"/>
    <lineage>
        <taxon>Bacteria</taxon>
        <taxon>Bacillati</taxon>
        <taxon>Actinomycetota</taxon>
        <taxon>Actinomycetes</taxon>
        <taxon>Micrococcales</taxon>
        <taxon>Microbacteriaceae</taxon>
        <taxon>Microbacterium</taxon>
    </lineage>
</organism>
<dbReference type="CDD" id="cd06558">
    <property type="entry name" value="crotonase-like"/>
    <property type="match status" value="1"/>
</dbReference>
<keyword evidence="4" id="KW-1185">Reference proteome</keyword>
<dbReference type="SUPFAM" id="SSF52096">
    <property type="entry name" value="ClpP/crotonase"/>
    <property type="match status" value="1"/>
</dbReference>
<gene>
    <name evidence="3" type="ORF">J2Y69_001207</name>
</gene>
<dbReference type="PANTHER" id="PTHR43802:SF1">
    <property type="entry name" value="IP11341P-RELATED"/>
    <property type="match status" value="1"/>
</dbReference>
<proteinExistence type="inferred from homology"/>
<keyword evidence="3" id="KW-0413">Isomerase</keyword>
<evidence type="ECO:0000256" key="1">
    <source>
        <dbReference type="ARBA" id="ARBA00005254"/>
    </source>
</evidence>
<dbReference type="InterPro" id="IPR018376">
    <property type="entry name" value="Enoyl-CoA_hyd/isom_CS"/>
</dbReference>
<sequence>MTDKVLIEDVGAIRLITMNNPGTLNAFDAEMLLGTVEAFDAAGRDDAVRVVVLTGAGRAFCSGGDTGTMGAEVEAGENLGFLTGAVHQVPLAIRRCPRPVIAMVNGPAVGAGLDIALACDLRTVAQGAALLEGYVRAGLAAGDGGAWLLPRLVGTGRALELLLTARRIPADEAVRIGLAASAHEPEELREATLDLAGSIAQHPPRALAAMKNLVHQSQDVSFEVGLQLGASAVAILQDGAEHREAVARLRKRDRA</sequence>
<name>A0ABU1SAK7_9MICO</name>
<evidence type="ECO:0000256" key="2">
    <source>
        <dbReference type="RuleBase" id="RU003707"/>
    </source>
</evidence>
<evidence type="ECO:0000313" key="3">
    <source>
        <dbReference type="EMBL" id="MDR6866614.1"/>
    </source>
</evidence>
<protein>
    <submittedName>
        <fullName evidence="3">2-(1,2-epoxy-1,2-dihydrophenyl)acetyl-CoA isomerase</fullName>
        <ecNumber evidence="3">5.3.3.18</ecNumber>
    </submittedName>
</protein>
<evidence type="ECO:0000313" key="4">
    <source>
        <dbReference type="Proteomes" id="UP001259347"/>
    </source>
</evidence>
<dbReference type="InterPro" id="IPR001753">
    <property type="entry name" value="Enoyl-CoA_hydra/iso"/>
</dbReference>
<reference evidence="3 4" key="1">
    <citation type="submission" date="2023-07" db="EMBL/GenBank/DDBJ databases">
        <title>Sorghum-associated microbial communities from plants grown in Nebraska, USA.</title>
        <authorList>
            <person name="Schachtman D."/>
        </authorList>
    </citation>
    <scope>NUCLEOTIDE SEQUENCE [LARGE SCALE GENOMIC DNA]</scope>
    <source>
        <strain evidence="3 4">2980</strain>
    </source>
</reference>
<accession>A0ABU1SAK7</accession>
<dbReference type="Gene3D" id="3.90.226.10">
    <property type="entry name" value="2-enoyl-CoA Hydratase, Chain A, domain 1"/>
    <property type="match status" value="1"/>
</dbReference>
<dbReference type="Pfam" id="PF00378">
    <property type="entry name" value="ECH_1"/>
    <property type="match status" value="1"/>
</dbReference>
<dbReference type="PANTHER" id="PTHR43802">
    <property type="entry name" value="ENOYL-COA HYDRATASE"/>
    <property type="match status" value="1"/>
</dbReference>
<dbReference type="GO" id="GO:0016853">
    <property type="term" value="F:isomerase activity"/>
    <property type="evidence" value="ECO:0007669"/>
    <property type="project" value="UniProtKB-KW"/>
</dbReference>
<dbReference type="PROSITE" id="PS00166">
    <property type="entry name" value="ENOYL_COA_HYDRATASE"/>
    <property type="match status" value="1"/>
</dbReference>
<dbReference type="EMBL" id="JAVDUM010000004">
    <property type="protein sequence ID" value="MDR6866614.1"/>
    <property type="molecule type" value="Genomic_DNA"/>
</dbReference>